<proteinExistence type="predicted"/>
<protein>
    <submittedName>
        <fullName evidence="1">Uncharacterized protein</fullName>
    </submittedName>
</protein>
<name>A0A2X2CHR9_PSELU</name>
<gene>
    <name evidence="1" type="ORF">NCTC11842_01646</name>
</gene>
<reference evidence="1 2" key="1">
    <citation type="submission" date="2018-06" db="EMBL/GenBank/DDBJ databases">
        <authorList>
            <consortium name="Pathogen Informatics"/>
            <person name="Doyle S."/>
        </authorList>
    </citation>
    <scope>NUCLEOTIDE SEQUENCE [LARGE SCALE GENOMIC DNA]</scope>
    <source>
        <strain evidence="1 2">NCTC11842</strain>
    </source>
</reference>
<evidence type="ECO:0000313" key="2">
    <source>
        <dbReference type="Proteomes" id="UP000250443"/>
    </source>
</evidence>
<dbReference type="AlphaFoldDB" id="A0A2X2CHR9"/>
<accession>A0A2X2CHR9</accession>
<dbReference type="RefSeq" id="WP_112297689.1">
    <property type="nucleotide sequence ID" value="NZ_DAMAAI010000024.1"/>
</dbReference>
<sequence>MFVFVLALVFAAVLSVMAGQVAILQEGLYESQAHLDAYYVGVSSEALRMRMIRTSNLGTASLDDLVHSGDEGFKVKAVDDARVHIASQGKVNDGSYIFDRALVFAVDPKFGSLSTWSPSDASNNRCDPDHDITTAATWCGPVSGVVYDLIETREIFLQTLTDEVLRMDITLQKIARGYNVVEKATFPHGNLLVGQGASVCYAGDGTAEMCFSTACNYPVVMLQQTPMDCSDQFSDWGNATVLTYVSPKHIALVSSSPRASVKHANGTGLSIARELRVP</sequence>
<dbReference type="Proteomes" id="UP000250443">
    <property type="component" value="Unassembled WGS sequence"/>
</dbReference>
<organism evidence="1 2">
    <name type="scientific">Pseudomonas luteola</name>
    <dbReference type="NCBI Taxonomy" id="47886"/>
    <lineage>
        <taxon>Bacteria</taxon>
        <taxon>Pseudomonadati</taxon>
        <taxon>Pseudomonadota</taxon>
        <taxon>Gammaproteobacteria</taxon>
        <taxon>Pseudomonadales</taxon>
        <taxon>Pseudomonadaceae</taxon>
        <taxon>Pseudomonas</taxon>
    </lineage>
</organism>
<evidence type="ECO:0000313" key="1">
    <source>
        <dbReference type="EMBL" id="SPZ05206.1"/>
    </source>
</evidence>
<dbReference type="EMBL" id="UAUF01000010">
    <property type="protein sequence ID" value="SPZ05206.1"/>
    <property type="molecule type" value="Genomic_DNA"/>
</dbReference>